<reference evidence="2" key="1">
    <citation type="journal article" date="2012" name="Science">
        <title>The Paleozoic origin of enzymatic lignin decomposition reconstructed from 31 fungal genomes.</title>
        <authorList>
            <person name="Floudas D."/>
            <person name="Binder M."/>
            <person name="Riley R."/>
            <person name="Barry K."/>
            <person name="Blanchette R.A."/>
            <person name="Henrissat B."/>
            <person name="Martinez A.T."/>
            <person name="Otillar R."/>
            <person name="Spatafora J.W."/>
            <person name="Yadav J.S."/>
            <person name="Aerts A."/>
            <person name="Benoit I."/>
            <person name="Boyd A."/>
            <person name="Carlson A."/>
            <person name="Copeland A."/>
            <person name="Coutinho P.M."/>
            <person name="de Vries R.P."/>
            <person name="Ferreira P."/>
            <person name="Findley K."/>
            <person name="Foster B."/>
            <person name="Gaskell J."/>
            <person name="Glotzer D."/>
            <person name="Gorecki P."/>
            <person name="Heitman J."/>
            <person name="Hesse C."/>
            <person name="Hori C."/>
            <person name="Igarashi K."/>
            <person name="Jurgens J.A."/>
            <person name="Kallen N."/>
            <person name="Kersten P."/>
            <person name="Kohler A."/>
            <person name="Kuees U."/>
            <person name="Kumar T.K.A."/>
            <person name="Kuo A."/>
            <person name="LaButti K."/>
            <person name="Larrondo L.F."/>
            <person name="Lindquist E."/>
            <person name="Ling A."/>
            <person name="Lombard V."/>
            <person name="Lucas S."/>
            <person name="Lundell T."/>
            <person name="Martin R."/>
            <person name="McLaughlin D.J."/>
            <person name="Morgenstern I."/>
            <person name="Morin E."/>
            <person name="Murat C."/>
            <person name="Nagy L.G."/>
            <person name="Nolan M."/>
            <person name="Ohm R.A."/>
            <person name="Patyshakuliyeva A."/>
            <person name="Rokas A."/>
            <person name="Ruiz-Duenas F.J."/>
            <person name="Sabat G."/>
            <person name="Salamov A."/>
            <person name="Samejima M."/>
            <person name="Schmutz J."/>
            <person name="Slot J.C."/>
            <person name="St John F."/>
            <person name="Stenlid J."/>
            <person name="Sun H."/>
            <person name="Sun S."/>
            <person name="Syed K."/>
            <person name="Tsang A."/>
            <person name="Wiebenga A."/>
            <person name="Young D."/>
            <person name="Pisabarro A."/>
            <person name="Eastwood D.C."/>
            <person name="Martin F."/>
            <person name="Cullen D."/>
            <person name="Grigoriev I.V."/>
            <person name="Hibbett D.S."/>
        </authorList>
    </citation>
    <scope>NUCLEOTIDE SEQUENCE [LARGE SCALE GENOMIC DNA]</scope>
    <source>
        <strain evidence="2">RWD-64-598 SS2</strain>
    </source>
</reference>
<comment type="caution">
    <text evidence="1">The sequence shown here is derived from an EMBL/GenBank/DDBJ whole genome shotgun (WGS) entry which is preliminary data.</text>
</comment>
<accession>A0A5M3MRJ0</accession>
<feature type="non-terminal residue" evidence="1">
    <location>
        <position position="1"/>
    </location>
</feature>
<protein>
    <submittedName>
        <fullName evidence="1">Uncharacterized protein</fullName>
    </submittedName>
</protein>
<dbReference type="Proteomes" id="UP000053558">
    <property type="component" value="Unassembled WGS sequence"/>
</dbReference>
<dbReference type="GeneID" id="19206698"/>
<keyword evidence="2" id="KW-1185">Reference proteome</keyword>
<proteinExistence type="predicted"/>
<organism evidence="1 2">
    <name type="scientific">Coniophora puteana (strain RWD-64-598)</name>
    <name type="common">Brown rot fungus</name>
    <dbReference type="NCBI Taxonomy" id="741705"/>
    <lineage>
        <taxon>Eukaryota</taxon>
        <taxon>Fungi</taxon>
        <taxon>Dikarya</taxon>
        <taxon>Basidiomycota</taxon>
        <taxon>Agaricomycotina</taxon>
        <taxon>Agaricomycetes</taxon>
        <taxon>Agaricomycetidae</taxon>
        <taxon>Boletales</taxon>
        <taxon>Coniophorineae</taxon>
        <taxon>Coniophoraceae</taxon>
        <taxon>Coniophora</taxon>
    </lineage>
</organism>
<dbReference type="KEGG" id="cput:CONPUDRAFT_31122"/>
<evidence type="ECO:0000313" key="1">
    <source>
        <dbReference type="EMBL" id="EIW81275.1"/>
    </source>
</evidence>
<dbReference type="OrthoDB" id="2683143at2759"/>
<dbReference type="RefSeq" id="XP_007768181.1">
    <property type="nucleotide sequence ID" value="XM_007769991.2"/>
</dbReference>
<dbReference type="EMBL" id="JH711578">
    <property type="protein sequence ID" value="EIW81275.1"/>
    <property type="molecule type" value="Genomic_DNA"/>
</dbReference>
<evidence type="ECO:0000313" key="2">
    <source>
        <dbReference type="Proteomes" id="UP000053558"/>
    </source>
</evidence>
<dbReference type="AlphaFoldDB" id="A0A5M3MRJ0"/>
<gene>
    <name evidence="1" type="ORF">CONPUDRAFT_31122</name>
</gene>
<name>A0A5M3MRJ0_CONPW</name>
<sequence>IKRKVKELSGVKPLRSDMCLNTCMVFTGHNTELTACLWCYEPRYDVKWSCVAKKNIPQLTFVTLPIGPQLQALYRNTGQAQHM</sequence>
<feature type="non-terminal residue" evidence="1">
    <location>
        <position position="83"/>
    </location>
</feature>